<gene>
    <name evidence="2" type="ORF">ENS41_07370</name>
</gene>
<dbReference type="AlphaFoldDB" id="A0A7C4GDT1"/>
<evidence type="ECO:0008006" key="3">
    <source>
        <dbReference type="Google" id="ProtNLM"/>
    </source>
</evidence>
<dbReference type="EMBL" id="DSUT01000154">
    <property type="protein sequence ID" value="HGK28756.1"/>
    <property type="molecule type" value="Genomic_DNA"/>
</dbReference>
<evidence type="ECO:0000256" key="1">
    <source>
        <dbReference type="SAM" id="Coils"/>
    </source>
</evidence>
<keyword evidence="1" id="KW-0175">Coiled coil</keyword>
<name>A0A7C4GDT1_UNCW3</name>
<organism evidence="2">
    <name type="scientific">candidate division WOR-3 bacterium</name>
    <dbReference type="NCBI Taxonomy" id="2052148"/>
    <lineage>
        <taxon>Bacteria</taxon>
        <taxon>Bacteria division WOR-3</taxon>
    </lineage>
</organism>
<proteinExistence type="predicted"/>
<feature type="coiled-coil region" evidence="1">
    <location>
        <begin position="8"/>
        <end position="56"/>
    </location>
</feature>
<accession>A0A7C4GDT1</accession>
<reference evidence="2" key="1">
    <citation type="journal article" date="2020" name="mSystems">
        <title>Genome- and Community-Level Interaction Insights into Carbon Utilization and Element Cycling Functions of Hydrothermarchaeota in Hydrothermal Sediment.</title>
        <authorList>
            <person name="Zhou Z."/>
            <person name="Liu Y."/>
            <person name="Xu W."/>
            <person name="Pan J."/>
            <person name="Luo Z.H."/>
            <person name="Li M."/>
        </authorList>
    </citation>
    <scope>NUCLEOTIDE SEQUENCE [LARGE SCALE GENOMIC DNA]</scope>
    <source>
        <strain evidence="2">SpSt-488</strain>
    </source>
</reference>
<protein>
    <recommendedName>
        <fullName evidence="3">Cell division protein ZapB</fullName>
    </recommendedName>
</protein>
<comment type="caution">
    <text evidence="2">The sequence shown here is derived from an EMBL/GenBank/DDBJ whole genome shotgun (WGS) entry which is preliminary data.</text>
</comment>
<sequence>MKPETVVDKELEAQFRLLEKKIDAALELIGRLRREKKELEERLAEAVRLRQEAVRQLNTFLDRIDALL</sequence>
<evidence type="ECO:0000313" key="2">
    <source>
        <dbReference type="EMBL" id="HGK28756.1"/>
    </source>
</evidence>